<comment type="caution">
    <text evidence="1">The sequence shown here is derived from an EMBL/GenBank/DDBJ whole genome shotgun (WGS) entry which is preliminary data.</text>
</comment>
<dbReference type="CDD" id="cd07821">
    <property type="entry name" value="PYR_PYL_RCAR_like"/>
    <property type="match status" value="1"/>
</dbReference>
<sequence length="163" mass="18047">METVTVRRVIAAPITDVFDWCATTTNYTRSPFVLKARLARPGLGAPYGVGAVRLHTWLIGWFRERITAYNPPYDFDYVVDRSFPPARHELGRMTFTEVAEGTEVVWTTTSEVRLPFGAAITRVLVKPLIAHVFGKILDAADQVLTSNPASRTSPAGGRVTDQP</sequence>
<dbReference type="Pfam" id="PF10604">
    <property type="entry name" value="Polyketide_cyc2"/>
    <property type="match status" value="1"/>
</dbReference>
<evidence type="ECO:0000313" key="2">
    <source>
        <dbReference type="Proteomes" id="UP001206206"/>
    </source>
</evidence>
<protein>
    <submittedName>
        <fullName evidence="1">SRPBCC family protein</fullName>
    </submittedName>
</protein>
<accession>A0ABT1P6N3</accession>
<dbReference type="SUPFAM" id="SSF55961">
    <property type="entry name" value="Bet v1-like"/>
    <property type="match status" value="1"/>
</dbReference>
<dbReference type="InterPro" id="IPR019587">
    <property type="entry name" value="Polyketide_cyclase/dehydratase"/>
</dbReference>
<dbReference type="EMBL" id="JANFNH010000001">
    <property type="protein sequence ID" value="MCQ4041015.1"/>
    <property type="molecule type" value="Genomic_DNA"/>
</dbReference>
<dbReference type="RefSeq" id="WP_255924949.1">
    <property type="nucleotide sequence ID" value="NZ_JANFNH010000001.1"/>
</dbReference>
<keyword evidence="2" id="KW-1185">Reference proteome</keyword>
<evidence type="ECO:0000313" key="1">
    <source>
        <dbReference type="EMBL" id="MCQ4041015.1"/>
    </source>
</evidence>
<dbReference type="Gene3D" id="3.30.530.20">
    <property type="match status" value="1"/>
</dbReference>
<gene>
    <name evidence="1" type="ORF">NON19_02980</name>
</gene>
<reference evidence="1 2" key="1">
    <citation type="submission" date="2022-06" db="EMBL/GenBank/DDBJ databases">
        <title>Draft genome sequence of type strain Streptomyces rubrisoli DSM 42083.</title>
        <authorList>
            <person name="Duangmal K."/>
            <person name="Klaysubun C."/>
        </authorList>
    </citation>
    <scope>NUCLEOTIDE SEQUENCE [LARGE SCALE GENOMIC DNA]</scope>
    <source>
        <strain evidence="1 2">DSM 42083</strain>
    </source>
</reference>
<organism evidence="1 2">
    <name type="scientific">Streptantibioticus rubrisoli</name>
    <dbReference type="NCBI Taxonomy" id="1387313"/>
    <lineage>
        <taxon>Bacteria</taxon>
        <taxon>Bacillati</taxon>
        <taxon>Actinomycetota</taxon>
        <taxon>Actinomycetes</taxon>
        <taxon>Kitasatosporales</taxon>
        <taxon>Streptomycetaceae</taxon>
        <taxon>Streptantibioticus</taxon>
    </lineage>
</organism>
<dbReference type="InterPro" id="IPR023393">
    <property type="entry name" value="START-like_dom_sf"/>
</dbReference>
<dbReference type="Proteomes" id="UP001206206">
    <property type="component" value="Unassembled WGS sequence"/>
</dbReference>
<name>A0ABT1P6N3_9ACTN</name>
<proteinExistence type="predicted"/>